<evidence type="ECO:0000256" key="10">
    <source>
        <dbReference type="ARBA" id="ARBA00023295"/>
    </source>
</evidence>
<evidence type="ECO:0000313" key="16">
    <source>
        <dbReference type="EMBL" id="KAF4123519.1"/>
    </source>
</evidence>
<evidence type="ECO:0000256" key="6">
    <source>
        <dbReference type="ARBA" id="ARBA00022729"/>
    </source>
</evidence>
<dbReference type="InterPro" id="IPR000757">
    <property type="entry name" value="Beta-glucanase-like"/>
</dbReference>
<keyword evidence="11" id="KW-0961">Cell wall biogenesis/degradation</keyword>
<proteinExistence type="inferred from homology"/>
<dbReference type="InterPro" id="IPR050546">
    <property type="entry name" value="Glycosyl_Hydrlase_16"/>
</dbReference>
<dbReference type="PROSITE" id="PS51762">
    <property type="entry name" value="GH16_2"/>
    <property type="match status" value="1"/>
</dbReference>
<keyword evidence="7 16" id="KW-0378">Hydrolase</keyword>
<evidence type="ECO:0000256" key="9">
    <source>
        <dbReference type="ARBA" id="ARBA00023180"/>
    </source>
</evidence>
<name>A0A9P4YXC3_9HYPO</name>
<evidence type="ECO:0000256" key="3">
    <source>
        <dbReference type="ARBA" id="ARBA00012729"/>
    </source>
</evidence>
<evidence type="ECO:0000256" key="11">
    <source>
        <dbReference type="ARBA" id="ARBA00023316"/>
    </source>
</evidence>
<evidence type="ECO:0000256" key="5">
    <source>
        <dbReference type="ARBA" id="ARBA00022679"/>
    </source>
</evidence>
<protein>
    <recommendedName>
        <fullName evidence="3">chitinase</fullName>
        <ecNumber evidence="3">3.2.1.14</ecNumber>
    </recommendedName>
</protein>
<evidence type="ECO:0000256" key="13">
    <source>
        <dbReference type="ARBA" id="ARBA00093308"/>
    </source>
</evidence>
<evidence type="ECO:0000256" key="12">
    <source>
        <dbReference type="ARBA" id="ARBA00038074"/>
    </source>
</evidence>
<evidence type="ECO:0000256" key="2">
    <source>
        <dbReference type="ARBA" id="ARBA00004370"/>
    </source>
</evidence>
<comment type="caution">
    <text evidence="16">The sequence shown here is derived from an EMBL/GenBank/DDBJ whole genome shotgun (WGS) entry which is preliminary data.</text>
</comment>
<comment type="similarity">
    <text evidence="12">Belongs to the glycosyl hydrolase 16 family. CRH1 subfamily.</text>
</comment>
<keyword evidence="10" id="KW-0326">Glycosidase</keyword>
<gene>
    <name evidence="16" type="ORF">GMORB2_6220</name>
</gene>
<dbReference type="Proteomes" id="UP000749293">
    <property type="component" value="Unassembled WGS sequence"/>
</dbReference>
<evidence type="ECO:0000256" key="7">
    <source>
        <dbReference type="ARBA" id="ARBA00022801"/>
    </source>
</evidence>
<dbReference type="CDD" id="cd02183">
    <property type="entry name" value="GH16_fungal_CRH1_transglycosylase"/>
    <property type="match status" value="1"/>
</dbReference>
<dbReference type="Gene3D" id="2.60.120.200">
    <property type="match status" value="1"/>
</dbReference>
<feature type="chain" id="PRO_5040410240" description="chitinase" evidence="14">
    <location>
        <begin position="24"/>
        <end position="359"/>
    </location>
</feature>
<dbReference type="AlphaFoldDB" id="A0A9P4YXC3"/>
<keyword evidence="9" id="KW-0325">Glycoprotein</keyword>
<organism evidence="16 17">
    <name type="scientific">Geosmithia morbida</name>
    <dbReference type="NCBI Taxonomy" id="1094350"/>
    <lineage>
        <taxon>Eukaryota</taxon>
        <taxon>Fungi</taxon>
        <taxon>Dikarya</taxon>
        <taxon>Ascomycota</taxon>
        <taxon>Pezizomycotina</taxon>
        <taxon>Sordariomycetes</taxon>
        <taxon>Hypocreomycetidae</taxon>
        <taxon>Hypocreales</taxon>
        <taxon>Bionectriaceae</taxon>
        <taxon>Geosmithia</taxon>
    </lineage>
</organism>
<evidence type="ECO:0000259" key="15">
    <source>
        <dbReference type="PROSITE" id="PS51762"/>
    </source>
</evidence>
<keyword evidence="6 14" id="KW-0732">Signal</keyword>
<comment type="subcellular location">
    <subcellularLocation>
        <location evidence="2">Membrane</location>
    </subcellularLocation>
</comment>
<dbReference type="OrthoDB" id="4781at2759"/>
<evidence type="ECO:0000256" key="4">
    <source>
        <dbReference type="ARBA" id="ARBA00022676"/>
    </source>
</evidence>
<comment type="function">
    <text evidence="13">Dual chitinase/transglycosylase that plays a role in cell wall architecture. Chitinase and transglycosylase activities are coupled. Required for the polysaccharide cross-linking at the septa and the cell wall. More specifically, transfers chitin to 1,6-beta-glucan in the cell wall.</text>
</comment>
<dbReference type="GeneID" id="55972445"/>
<dbReference type="RefSeq" id="XP_035322171.1">
    <property type="nucleotide sequence ID" value="XM_035468190.1"/>
</dbReference>
<evidence type="ECO:0000256" key="8">
    <source>
        <dbReference type="ARBA" id="ARBA00023136"/>
    </source>
</evidence>
<dbReference type="GO" id="GO:0005975">
    <property type="term" value="P:carbohydrate metabolic process"/>
    <property type="evidence" value="ECO:0007669"/>
    <property type="project" value="InterPro"/>
</dbReference>
<evidence type="ECO:0000313" key="17">
    <source>
        <dbReference type="Proteomes" id="UP000749293"/>
    </source>
</evidence>
<keyword evidence="4" id="KW-0328">Glycosyltransferase</keyword>
<dbReference type="PANTHER" id="PTHR10963">
    <property type="entry name" value="GLYCOSYL HYDROLASE-RELATED"/>
    <property type="match status" value="1"/>
</dbReference>
<dbReference type="GO" id="GO:0016020">
    <property type="term" value="C:membrane"/>
    <property type="evidence" value="ECO:0007669"/>
    <property type="project" value="UniProtKB-SubCell"/>
</dbReference>
<dbReference type="SUPFAM" id="SSF49899">
    <property type="entry name" value="Concanavalin A-like lectins/glucanases"/>
    <property type="match status" value="1"/>
</dbReference>
<dbReference type="EC" id="3.2.1.14" evidence="3"/>
<dbReference type="GO" id="GO:0016757">
    <property type="term" value="F:glycosyltransferase activity"/>
    <property type="evidence" value="ECO:0007669"/>
    <property type="project" value="UniProtKB-KW"/>
</dbReference>
<accession>A0A9P4YXC3</accession>
<dbReference type="GO" id="GO:0031505">
    <property type="term" value="P:fungal-type cell wall organization"/>
    <property type="evidence" value="ECO:0007669"/>
    <property type="project" value="TreeGrafter"/>
</dbReference>
<sequence length="359" mass="37819">MWRQRLLASTVTALLVMSSPVIGCNPLESTECPADAALGMAIDVDFTQGAVDSFTGSGSPDYGSDGVTFTVSKGGDAPQLNSIFTIMFGRVEVTMKAAPGAGIVSSLVLESDTLDEIDMEWLGSDPDEVQSNYFGKGQTTTWNRGQFHQVPGTQTGFITYTVDWTEDRIVWMADGTVLRTLEAADAEDGQYPQTPMQVKMGAWAGGDPDYNPSGTVKWARGPTVYSDGPFSMVVRSVAVTDYSTGSEYRYTDTSGSWQSIEAVGGEVNGNVGQDDVTATATATALVTSAVSVPVGGGIGTTATQTGWPWDDTTAPTVGSIPDGWRMTSEGKLIRDSAASLTPRPAHLLPLVLAAVVLLV</sequence>
<comment type="catalytic activity">
    <reaction evidence="1">
        <text>Random endo-hydrolysis of N-acetyl-beta-D-glucosaminide (1-&gt;4)-beta-linkages in chitin and chitodextrins.</text>
        <dbReference type="EC" id="3.2.1.14"/>
    </reaction>
</comment>
<dbReference type="Pfam" id="PF00722">
    <property type="entry name" value="Glyco_hydro_16"/>
    <property type="match status" value="1"/>
</dbReference>
<dbReference type="GO" id="GO:0009277">
    <property type="term" value="C:fungal-type cell wall"/>
    <property type="evidence" value="ECO:0007669"/>
    <property type="project" value="TreeGrafter"/>
</dbReference>
<feature type="signal peptide" evidence="14">
    <location>
        <begin position="1"/>
        <end position="23"/>
    </location>
</feature>
<dbReference type="FunFam" id="2.60.120.200:FF:000152">
    <property type="entry name" value="Cell wall glucanase"/>
    <property type="match status" value="1"/>
</dbReference>
<dbReference type="InterPro" id="IPR013320">
    <property type="entry name" value="ConA-like_dom_sf"/>
</dbReference>
<dbReference type="PANTHER" id="PTHR10963:SF68">
    <property type="entry name" value="GLYCOSIDASE CRH1-RELATED"/>
    <property type="match status" value="1"/>
</dbReference>
<keyword evidence="17" id="KW-1185">Reference proteome</keyword>
<keyword evidence="5" id="KW-0808">Transferase</keyword>
<reference evidence="16" key="1">
    <citation type="submission" date="2020-03" db="EMBL/GenBank/DDBJ databases">
        <title>Site-based positive gene gene selection in Geosmithia morbida across the United States reveals a broad range of putative effectors and factors for local host and environmental adapation.</title>
        <authorList>
            <person name="Onufrak A."/>
            <person name="Murdoch R.W."/>
            <person name="Gazis R."/>
            <person name="Huff M."/>
            <person name="Staton M."/>
            <person name="Klingeman W."/>
            <person name="Hadziabdic D."/>
        </authorList>
    </citation>
    <scope>NUCLEOTIDE SEQUENCE</scope>
    <source>
        <strain evidence="16">1262</strain>
    </source>
</reference>
<dbReference type="GO" id="GO:0008843">
    <property type="term" value="F:endochitinase activity"/>
    <property type="evidence" value="ECO:0007669"/>
    <property type="project" value="UniProtKB-EC"/>
</dbReference>
<evidence type="ECO:0000256" key="1">
    <source>
        <dbReference type="ARBA" id="ARBA00000822"/>
    </source>
</evidence>
<evidence type="ECO:0000256" key="14">
    <source>
        <dbReference type="SAM" id="SignalP"/>
    </source>
</evidence>
<feature type="domain" description="GH16" evidence="15">
    <location>
        <begin position="20"/>
        <end position="227"/>
    </location>
</feature>
<dbReference type="EMBL" id="JAANYQ010000006">
    <property type="protein sequence ID" value="KAF4123519.1"/>
    <property type="molecule type" value="Genomic_DNA"/>
</dbReference>
<keyword evidence="8" id="KW-0472">Membrane</keyword>